<proteinExistence type="predicted"/>
<feature type="region of interest" description="Disordered" evidence="1">
    <location>
        <begin position="123"/>
        <end position="145"/>
    </location>
</feature>
<dbReference type="RefSeq" id="WP_047004791.1">
    <property type="nucleotide sequence ID" value="NZ_LBHB01000003.1"/>
</dbReference>
<dbReference type="OrthoDB" id="7402425at2"/>
<accession>A0A0G9MXA4</accession>
<dbReference type="Proteomes" id="UP000053464">
    <property type="component" value="Unassembled WGS sequence"/>
</dbReference>
<protein>
    <submittedName>
        <fullName evidence="2">Uncharacterized protein</fullName>
    </submittedName>
</protein>
<reference evidence="2 3" key="1">
    <citation type="submission" date="2015-04" db="EMBL/GenBank/DDBJ databases">
        <title>The draft genome sequence of Erythrobacter luteus KA37.</title>
        <authorList>
            <person name="Zhuang L."/>
            <person name="Liu Y."/>
            <person name="Shao Z."/>
        </authorList>
    </citation>
    <scope>NUCLEOTIDE SEQUENCE [LARGE SCALE GENOMIC DNA]</scope>
    <source>
        <strain evidence="2 3">KA37</strain>
    </source>
</reference>
<evidence type="ECO:0000256" key="1">
    <source>
        <dbReference type="SAM" id="MobiDB-lite"/>
    </source>
</evidence>
<evidence type="ECO:0000313" key="3">
    <source>
        <dbReference type="Proteomes" id="UP000053464"/>
    </source>
</evidence>
<keyword evidence="3" id="KW-1185">Reference proteome</keyword>
<evidence type="ECO:0000313" key="2">
    <source>
        <dbReference type="EMBL" id="KLE33903.1"/>
    </source>
</evidence>
<comment type="caution">
    <text evidence="2">The sequence shown here is derived from an EMBL/GenBank/DDBJ whole genome shotgun (WGS) entry which is preliminary data.</text>
</comment>
<dbReference type="PATRIC" id="fig|1581420.6.peg.2580"/>
<name>A0A0G9MXA4_9SPHN</name>
<feature type="region of interest" description="Disordered" evidence="1">
    <location>
        <begin position="52"/>
        <end position="73"/>
    </location>
</feature>
<feature type="compositionally biased region" description="Pro residues" evidence="1">
    <location>
        <begin position="62"/>
        <end position="73"/>
    </location>
</feature>
<sequence>MGSHVGAELEESNMRFIVPLLAACVALVAGCEEEPEPSKDFVRQLPVHPVPPPRGYASSDTVPPPPVAPPPPLSSNAANRWDWCGTQIPPQPRPRDAPSRAECEAHYAETLAQLRSDILADDADLPDASSLPPFNARRDPSPEIGSWMQRLTPSQSGGCSFTERPASARPAGLKVLASSGNMDLLGQGNLLVHDHAIGFVESTWTADRPVIAARMGMADLWIRPLEPWDEVTLIVGADRFYCHRRGDD</sequence>
<gene>
    <name evidence="2" type="ORF">AAW00_12630</name>
</gene>
<organism evidence="2 3">
    <name type="scientific">Aurantiacibacter luteus</name>
    <dbReference type="NCBI Taxonomy" id="1581420"/>
    <lineage>
        <taxon>Bacteria</taxon>
        <taxon>Pseudomonadati</taxon>
        <taxon>Pseudomonadota</taxon>
        <taxon>Alphaproteobacteria</taxon>
        <taxon>Sphingomonadales</taxon>
        <taxon>Erythrobacteraceae</taxon>
        <taxon>Aurantiacibacter</taxon>
    </lineage>
</organism>
<dbReference type="STRING" id="1581420.AAW00_12630"/>
<dbReference type="EMBL" id="LBHB01000003">
    <property type="protein sequence ID" value="KLE33903.1"/>
    <property type="molecule type" value="Genomic_DNA"/>
</dbReference>
<dbReference type="AlphaFoldDB" id="A0A0G9MXA4"/>